<evidence type="ECO:0000313" key="5">
    <source>
        <dbReference type="EMBL" id="BCI51602.1"/>
    </source>
</evidence>
<dbReference type="AlphaFoldDB" id="A0A6S6P0E3"/>
<dbReference type="InterPro" id="IPR038233">
    <property type="entry name" value="Colicin_D/E5_nuclease"/>
</dbReference>
<gene>
    <name evidence="5" type="ORF">NIIDNTM18_08800</name>
</gene>
<reference evidence="5 6" key="1">
    <citation type="submission" date="2020-07" db="EMBL/GenBank/DDBJ databases">
        <title>Complete genome sequence of Mycolicibacterium litorale like strain isolated from cardiac implantable electronic device infection.</title>
        <authorList>
            <person name="Fukano H."/>
            <person name="Miyama H."/>
            <person name="Hoshino Y."/>
        </authorList>
    </citation>
    <scope>NUCLEOTIDE SEQUENCE [LARGE SCALE GENOMIC DNA]</scope>
    <source>
        <strain evidence="5 6">NIIDNTM18</strain>
    </source>
</reference>
<dbReference type="InterPro" id="IPR024440">
    <property type="entry name" value="ColicinD_C"/>
</dbReference>
<dbReference type="EMBL" id="AP023287">
    <property type="protein sequence ID" value="BCI51602.1"/>
    <property type="molecule type" value="Genomic_DNA"/>
</dbReference>
<dbReference type="SUPFAM" id="SSF102824">
    <property type="entry name" value="Colicin D/E5 nuclease domain"/>
    <property type="match status" value="1"/>
</dbReference>
<keyword evidence="1" id="KW-0175">Coiled coil</keyword>
<evidence type="ECO:0000256" key="1">
    <source>
        <dbReference type="SAM" id="Coils"/>
    </source>
</evidence>
<organism evidence="5 6">
    <name type="scientific">Mycolicibacterium litorale</name>
    <dbReference type="NCBI Taxonomy" id="758802"/>
    <lineage>
        <taxon>Bacteria</taxon>
        <taxon>Bacillati</taxon>
        <taxon>Actinomycetota</taxon>
        <taxon>Actinomycetes</taxon>
        <taxon>Mycobacteriales</taxon>
        <taxon>Mycobacteriaceae</taxon>
        <taxon>Mycolicibacterium</taxon>
    </lineage>
</organism>
<evidence type="ECO:0000256" key="2">
    <source>
        <dbReference type="SAM" id="MobiDB-lite"/>
    </source>
</evidence>
<feature type="coiled-coil region" evidence="1">
    <location>
        <begin position="150"/>
        <end position="184"/>
    </location>
</feature>
<name>A0A6S6P0E3_9MYCO</name>
<feature type="domain" description="Outer membrane channel protein CpnT-like N-terminal" evidence="4">
    <location>
        <begin position="83"/>
        <end position="202"/>
    </location>
</feature>
<evidence type="ECO:0000259" key="4">
    <source>
        <dbReference type="Pfam" id="PF25547"/>
    </source>
</evidence>
<dbReference type="Gene3D" id="3.10.450.200">
    <property type="match status" value="1"/>
</dbReference>
<dbReference type="InterPro" id="IPR037178">
    <property type="entry name" value="ColicinD_C_sf"/>
</dbReference>
<sequence>MLGAANDLVKAMENYGGVVIQAGYNHAVAEHNATPGNTGPMPSKPGEPPGVAGTLAAPPSAGGPGEGLLDDSIGLVAQVGVPVPDGDTDKVGKAADAWARLATVYQTKAVVEGLEVAARTFRDTHSPEVEFIVRDLEQLRDAASAVLSGCAELSESCREYKSALEDLRSQLEVILKELATELAATAVIAVAASFVSFGVGAVAGTAKAAHSITKYARIITGAIGAWKISKNISNGVKKAHDIAGVRQKLQRIKNLGRKGKPEEEPPLGPGVHRANETPLTTSRTQIEKKFDEHASDFGITEPRGKAGFDQFEQAVRSQIDDPSTVHIGGTYRGEPAIINYNPNSGIAVIQKPSGEFVSGWRLSPEQVTNVLQRGSLR</sequence>
<dbReference type="Pfam" id="PF25547">
    <property type="entry name" value="WXG100_2"/>
    <property type="match status" value="1"/>
</dbReference>
<evidence type="ECO:0000259" key="3">
    <source>
        <dbReference type="Pfam" id="PF11429"/>
    </source>
</evidence>
<evidence type="ECO:0000313" key="6">
    <source>
        <dbReference type="Proteomes" id="UP000515734"/>
    </source>
</evidence>
<dbReference type="Pfam" id="PF11429">
    <property type="entry name" value="Colicin_D"/>
    <property type="match status" value="1"/>
</dbReference>
<feature type="region of interest" description="Disordered" evidence="2">
    <location>
        <begin position="255"/>
        <end position="276"/>
    </location>
</feature>
<dbReference type="Proteomes" id="UP000515734">
    <property type="component" value="Chromosome"/>
</dbReference>
<proteinExistence type="predicted"/>
<dbReference type="InterPro" id="IPR057746">
    <property type="entry name" value="CpnT-like_N"/>
</dbReference>
<protein>
    <submittedName>
        <fullName evidence="5">Uncharacterized protein</fullName>
    </submittedName>
</protein>
<feature type="domain" description="Colicin D C-terminal" evidence="3">
    <location>
        <begin position="286"/>
        <end position="369"/>
    </location>
</feature>
<dbReference type="GO" id="GO:0004540">
    <property type="term" value="F:RNA nuclease activity"/>
    <property type="evidence" value="ECO:0007669"/>
    <property type="project" value="InterPro"/>
</dbReference>
<accession>A0A6S6P0E3</accession>
<feature type="region of interest" description="Disordered" evidence="2">
    <location>
        <begin position="31"/>
        <end position="67"/>
    </location>
</feature>